<accession>A0A399D0K3</accession>
<dbReference type="Gene3D" id="2.30.39.10">
    <property type="entry name" value="Alpha-1-antitrypsin, domain 1"/>
    <property type="match status" value="1"/>
</dbReference>
<dbReference type="FunFam" id="3.30.497.10:FF:000001">
    <property type="entry name" value="Serine protease inhibitor"/>
    <property type="match status" value="1"/>
</dbReference>
<dbReference type="InterPro" id="IPR023796">
    <property type="entry name" value="Serpin_dom"/>
</dbReference>
<dbReference type="InterPro" id="IPR000215">
    <property type="entry name" value="Serpin_fam"/>
</dbReference>
<gene>
    <name evidence="4" type="ORF">D1164_17330</name>
</gene>
<evidence type="ECO:0000313" key="4">
    <source>
        <dbReference type="EMBL" id="RIH63900.1"/>
    </source>
</evidence>
<evidence type="ECO:0000313" key="5">
    <source>
        <dbReference type="Proteomes" id="UP000266441"/>
    </source>
</evidence>
<dbReference type="AlphaFoldDB" id="A0A399D0K3"/>
<protein>
    <submittedName>
        <fullName evidence="4">Serpin family protein</fullName>
    </submittedName>
</protein>
<dbReference type="Proteomes" id="UP000266441">
    <property type="component" value="Unassembled WGS sequence"/>
</dbReference>
<sequence>MKLKSFFILLAVLFIAGCSLPENTIRKDTKTINITKQTARLIEAENDFGFELFQHVFSSETRYENIMVSPLSVSLALAMTYNGADGETKAAMGKALKIQGLTPQEINNSYFDLINSLKSLDPKVLLEIANAIFYRDDFEVESKFMSINKTYYDSEISALDFEAQLQALKTINGWVTEKTHDKIQSIIDRISPQQVMFLVNAIYFKGTWQKEFNEDRTKKLPFYLENGESVKTETMQRLDTLPYMSNDLFSAVKLPYGTENYNMYIFLPEKGKTLQEIAGKLNKDNWETWMKNFQLTERVDIKFPRFKYSYDVNLNDALTKMGMGIALSGAADFSGINKNRNLHIDFVKHKSFIEVNEEGTEAAAVTSVGVRMVSIGNSPKTIPFHVNRPFFYAITEKSTDAVLFMGTVKNPQLN</sequence>
<keyword evidence="2" id="KW-0732">Signal</keyword>
<dbReference type="PROSITE" id="PS00284">
    <property type="entry name" value="SERPIN"/>
    <property type="match status" value="1"/>
</dbReference>
<evidence type="ECO:0000259" key="3">
    <source>
        <dbReference type="SMART" id="SM00093"/>
    </source>
</evidence>
<dbReference type="InterPro" id="IPR042185">
    <property type="entry name" value="Serpin_sf_2"/>
</dbReference>
<dbReference type="PANTHER" id="PTHR11461:SF211">
    <property type="entry name" value="GH10112P-RELATED"/>
    <property type="match status" value="1"/>
</dbReference>
<dbReference type="SUPFAM" id="SSF56574">
    <property type="entry name" value="Serpins"/>
    <property type="match status" value="1"/>
</dbReference>
<evidence type="ECO:0000256" key="2">
    <source>
        <dbReference type="SAM" id="SignalP"/>
    </source>
</evidence>
<comment type="similarity">
    <text evidence="1">Belongs to the serpin family.</text>
</comment>
<feature type="chain" id="PRO_5017388463" evidence="2">
    <location>
        <begin position="25"/>
        <end position="414"/>
    </location>
</feature>
<dbReference type="GO" id="GO:0004867">
    <property type="term" value="F:serine-type endopeptidase inhibitor activity"/>
    <property type="evidence" value="ECO:0007669"/>
    <property type="project" value="InterPro"/>
</dbReference>
<dbReference type="EMBL" id="QWET01000015">
    <property type="protein sequence ID" value="RIH63900.1"/>
    <property type="molecule type" value="Genomic_DNA"/>
</dbReference>
<evidence type="ECO:0000256" key="1">
    <source>
        <dbReference type="RuleBase" id="RU000411"/>
    </source>
</evidence>
<feature type="signal peptide" evidence="2">
    <location>
        <begin position="1"/>
        <end position="24"/>
    </location>
</feature>
<dbReference type="PROSITE" id="PS51257">
    <property type="entry name" value="PROKAR_LIPOPROTEIN"/>
    <property type="match status" value="1"/>
</dbReference>
<dbReference type="RefSeq" id="WP_119351155.1">
    <property type="nucleotide sequence ID" value="NZ_QWET01000015.1"/>
</dbReference>
<dbReference type="Pfam" id="PF00079">
    <property type="entry name" value="Serpin"/>
    <property type="match status" value="1"/>
</dbReference>
<keyword evidence="5" id="KW-1185">Reference proteome</keyword>
<dbReference type="SMART" id="SM00093">
    <property type="entry name" value="SERPIN"/>
    <property type="match status" value="1"/>
</dbReference>
<dbReference type="PANTHER" id="PTHR11461">
    <property type="entry name" value="SERINE PROTEASE INHIBITOR, SERPIN"/>
    <property type="match status" value="1"/>
</dbReference>
<comment type="caution">
    <text evidence="4">The sequence shown here is derived from an EMBL/GenBank/DDBJ whole genome shotgun (WGS) entry which is preliminary data.</text>
</comment>
<name>A0A399D0K3_9BACT</name>
<organism evidence="4 5">
    <name type="scientific">Mariniphaga sediminis</name>
    <dbReference type="NCBI Taxonomy" id="1628158"/>
    <lineage>
        <taxon>Bacteria</taxon>
        <taxon>Pseudomonadati</taxon>
        <taxon>Bacteroidota</taxon>
        <taxon>Bacteroidia</taxon>
        <taxon>Marinilabiliales</taxon>
        <taxon>Prolixibacteraceae</taxon>
        <taxon>Mariniphaga</taxon>
    </lineage>
</organism>
<dbReference type="Gene3D" id="3.30.497.10">
    <property type="entry name" value="Antithrombin, subunit I, domain 2"/>
    <property type="match status" value="1"/>
</dbReference>
<dbReference type="OrthoDB" id="9764871at2"/>
<dbReference type="InterPro" id="IPR036186">
    <property type="entry name" value="Serpin_sf"/>
</dbReference>
<dbReference type="InterPro" id="IPR042178">
    <property type="entry name" value="Serpin_sf_1"/>
</dbReference>
<dbReference type="GO" id="GO:0005615">
    <property type="term" value="C:extracellular space"/>
    <property type="evidence" value="ECO:0007669"/>
    <property type="project" value="InterPro"/>
</dbReference>
<feature type="domain" description="Serpin" evidence="3">
    <location>
        <begin position="50"/>
        <end position="411"/>
    </location>
</feature>
<reference evidence="4 5" key="1">
    <citation type="journal article" date="2015" name="Int. J. Syst. Evol. Microbiol.">
        <title>Mariniphaga sediminis sp. nov., isolated from coastal sediment.</title>
        <authorList>
            <person name="Wang F.Q."/>
            <person name="Shen Q.Y."/>
            <person name="Chen G.J."/>
            <person name="Du Z.J."/>
        </authorList>
    </citation>
    <scope>NUCLEOTIDE SEQUENCE [LARGE SCALE GENOMIC DNA]</scope>
    <source>
        <strain evidence="4 5">SY21</strain>
    </source>
</reference>
<proteinExistence type="inferred from homology"/>
<dbReference type="CDD" id="cd19588">
    <property type="entry name" value="serpin_miropin-like"/>
    <property type="match status" value="1"/>
</dbReference>
<dbReference type="InterPro" id="IPR023795">
    <property type="entry name" value="Serpin_CS"/>
</dbReference>